<keyword evidence="5" id="KW-1185">Reference proteome</keyword>
<dbReference type="GO" id="GO:0003677">
    <property type="term" value="F:DNA binding"/>
    <property type="evidence" value="ECO:0007669"/>
    <property type="project" value="UniProtKB-UniRule"/>
</dbReference>
<evidence type="ECO:0000256" key="2">
    <source>
        <dbReference type="SAM" id="MobiDB-lite"/>
    </source>
</evidence>
<dbReference type="InterPro" id="IPR036910">
    <property type="entry name" value="HMG_box_dom_sf"/>
</dbReference>
<keyword evidence="1" id="KW-0539">Nucleus</keyword>
<gene>
    <name evidence="4" type="ORF">E0Z10_g1814</name>
</gene>
<dbReference type="EMBL" id="SKBN01000020">
    <property type="protein sequence ID" value="TGJ86969.1"/>
    <property type="molecule type" value="Genomic_DNA"/>
</dbReference>
<dbReference type="CDD" id="cd00084">
    <property type="entry name" value="HMG-box_SF"/>
    <property type="match status" value="1"/>
</dbReference>
<feature type="DNA-binding region" description="HMG box" evidence="1">
    <location>
        <begin position="212"/>
        <end position="280"/>
    </location>
</feature>
<feature type="domain" description="HMG box" evidence="3">
    <location>
        <begin position="212"/>
        <end position="280"/>
    </location>
</feature>
<feature type="region of interest" description="Disordered" evidence="2">
    <location>
        <begin position="30"/>
        <end position="89"/>
    </location>
</feature>
<dbReference type="GO" id="GO:0005634">
    <property type="term" value="C:nucleus"/>
    <property type="evidence" value="ECO:0007669"/>
    <property type="project" value="UniProtKB-UniRule"/>
</dbReference>
<dbReference type="STRING" id="37992.A0A4Z0YRI8"/>
<dbReference type="OrthoDB" id="1919336at2759"/>
<dbReference type="PROSITE" id="PS50118">
    <property type="entry name" value="HMG_BOX_2"/>
    <property type="match status" value="1"/>
</dbReference>
<dbReference type="AlphaFoldDB" id="A0A4Z0YRI8"/>
<reference evidence="4 5" key="1">
    <citation type="submission" date="2019-03" db="EMBL/GenBank/DDBJ databases">
        <title>Draft genome sequence of Xylaria hypoxylon DSM 108379, a ubiquitous saprotrophic-parasitic fungi on hardwood.</title>
        <authorList>
            <person name="Buettner E."/>
            <person name="Leonhardt S."/>
            <person name="Gebauer A.M."/>
            <person name="Liers C."/>
            <person name="Hofrichter M."/>
            <person name="Kellner H."/>
        </authorList>
    </citation>
    <scope>NUCLEOTIDE SEQUENCE [LARGE SCALE GENOMIC DNA]</scope>
    <source>
        <strain evidence="4 5">DSM 108379</strain>
    </source>
</reference>
<accession>A0A4Z0YRI8</accession>
<dbReference type="SUPFAM" id="SSF47095">
    <property type="entry name" value="HMG-box"/>
    <property type="match status" value="1"/>
</dbReference>
<comment type="caution">
    <text evidence="4">The sequence shown here is derived from an EMBL/GenBank/DDBJ whole genome shotgun (WGS) entry which is preliminary data.</text>
</comment>
<evidence type="ECO:0000256" key="1">
    <source>
        <dbReference type="PROSITE-ProRule" id="PRU00267"/>
    </source>
</evidence>
<feature type="compositionally biased region" description="Basic residues" evidence="2">
    <location>
        <begin position="52"/>
        <end position="73"/>
    </location>
</feature>
<evidence type="ECO:0000259" key="3">
    <source>
        <dbReference type="PROSITE" id="PS50118"/>
    </source>
</evidence>
<keyword evidence="1" id="KW-0238">DNA-binding</keyword>
<dbReference type="InterPro" id="IPR009071">
    <property type="entry name" value="HMG_box_dom"/>
</dbReference>
<evidence type="ECO:0000313" key="4">
    <source>
        <dbReference type="EMBL" id="TGJ86969.1"/>
    </source>
</evidence>
<name>A0A4Z0YRI8_9PEZI</name>
<protein>
    <recommendedName>
        <fullName evidence="3">HMG box domain-containing protein</fullName>
    </recommendedName>
</protein>
<evidence type="ECO:0000313" key="5">
    <source>
        <dbReference type="Proteomes" id="UP000297716"/>
    </source>
</evidence>
<proteinExistence type="predicted"/>
<organism evidence="4 5">
    <name type="scientific">Xylaria hypoxylon</name>
    <dbReference type="NCBI Taxonomy" id="37992"/>
    <lineage>
        <taxon>Eukaryota</taxon>
        <taxon>Fungi</taxon>
        <taxon>Dikarya</taxon>
        <taxon>Ascomycota</taxon>
        <taxon>Pezizomycotina</taxon>
        <taxon>Sordariomycetes</taxon>
        <taxon>Xylariomycetidae</taxon>
        <taxon>Xylariales</taxon>
        <taxon>Xylariaceae</taxon>
        <taxon>Xylaria</taxon>
    </lineage>
</organism>
<dbReference type="Pfam" id="PF00505">
    <property type="entry name" value="HMG_box"/>
    <property type="match status" value="1"/>
</dbReference>
<dbReference type="Gene3D" id="1.10.30.10">
    <property type="entry name" value="High mobility group box domain"/>
    <property type="match status" value="2"/>
</dbReference>
<sequence length="293" mass="32570">MSFASPVVFRATTKLQFKAPGIYGRSPQAIRGFASVGRPKKASSSKGSAKTPTKKPATKSTKKINAKPKPKPKPKQEAKPKPLKKPISVEKKAVIERQMLKKAALYTEPKLLATQPWSLFIVEQTLGKENENGAHMMVSLAPVYKALPSSEIQRLESQAAQNRVANAVAYKAWVESHSPQENYDANLARKNLKRKYNIPKRLVKLIRDERLPKKPAGAFSLFTKARWASGDYSAVSAPVTEVGLKIVQEWRNLTAAERKSYEDLAHLESENYQKAANAILDRKRSPKTKSPSP</sequence>
<dbReference type="Proteomes" id="UP000297716">
    <property type="component" value="Unassembled WGS sequence"/>
</dbReference>